<gene>
    <name evidence="1" type="ORF">O3P69_010429</name>
</gene>
<dbReference type="AlphaFoldDB" id="A0AAW0TTP6"/>
<protein>
    <submittedName>
        <fullName evidence="1">Uncharacterized protein</fullName>
    </submittedName>
</protein>
<accession>A0AAW0TTP6</accession>
<proteinExistence type="predicted"/>
<name>A0AAW0TTP6_SCYPA</name>
<evidence type="ECO:0000313" key="1">
    <source>
        <dbReference type="EMBL" id="KAK8390714.1"/>
    </source>
</evidence>
<organism evidence="1 2">
    <name type="scientific">Scylla paramamosain</name>
    <name type="common">Mud crab</name>
    <dbReference type="NCBI Taxonomy" id="85552"/>
    <lineage>
        <taxon>Eukaryota</taxon>
        <taxon>Metazoa</taxon>
        <taxon>Ecdysozoa</taxon>
        <taxon>Arthropoda</taxon>
        <taxon>Crustacea</taxon>
        <taxon>Multicrustacea</taxon>
        <taxon>Malacostraca</taxon>
        <taxon>Eumalacostraca</taxon>
        <taxon>Eucarida</taxon>
        <taxon>Decapoda</taxon>
        <taxon>Pleocyemata</taxon>
        <taxon>Brachyura</taxon>
        <taxon>Eubrachyura</taxon>
        <taxon>Portunoidea</taxon>
        <taxon>Portunidae</taxon>
        <taxon>Portuninae</taxon>
        <taxon>Scylla</taxon>
    </lineage>
</organism>
<dbReference type="EMBL" id="JARAKH010000025">
    <property type="protein sequence ID" value="KAK8390714.1"/>
    <property type="molecule type" value="Genomic_DNA"/>
</dbReference>
<comment type="caution">
    <text evidence="1">The sequence shown here is derived from an EMBL/GenBank/DDBJ whole genome shotgun (WGS) entry which is preliminary data.</text>
</comment>
<keyword evidence="2" id="KW-1185">Reference proteome</keyword>
<sequence length="178" mass="19667">MGPRVTHLHHLLLTTSASPRKLRPSRPGHDFIGCVSRGVSFAMMGMKEVVTVLLVALMVARAAGQFSQGSIQGALNAGTDESDKILQDVLSDTKISGFVDCMLSPWNDICGERAPVMSIMIKFALRNNLQCKDCSDRVFQQMKFIENRLRSHPDQCVRLLHGVGYKELAKSVCLDPRP</sequence>
<reference evidence="1 2" key="1">
    <citation type="submission" date="2023-03" db="EMBL/GenBank/DDBJ databases">
        <title>High-quality genome of Scylla paramamosain provides insights in environmental adaptation.</title>
        <authorList>
            <person name="Zhang L."/>
        </authorList>
    </citation>
    <scope>NUCLEOTIDE SEQUENCE [LARGE SCALE GENOMIC DNA]</scope>
    <source>
        <strain evidence="1">LZ_2023a</strain>
        <tissue evidence="1">Muscle</tissue>
    </source>
</reference>
<dbReference type="Proteomes" id="UP001487740">
    <property type="component" value="Unassembled WGS sequence"/>
</dbReference>
<evidence type="ECO:0000313" key="2">
    <source>
        <dbReference type="Proteomes" id="UP001487740"/>
    </source>
</evidence>